<dbReference type="InterPro" id="IPR003961">
    <property type="entry name" value="FN3_dom"/>
</dbReference>
<dbReference type="PROSITE" id="PS50853">
    <property type="entry name" value="FN3"/>
    <property type="match status" value="1"/>
</dbReference>
<accession>A0A8J4YBL2</accession>
<reference evidence="4" key="1">
    <citation type="submission" date="2020-07" db="EMBL/GenBank/DDBJ databases">
        <title>The High-quality genome of the commercially important snow crab, Chionoecetes opilio.</title>
        <authorList>
            <person name="Jeong J.-H."/>
            <person name="Ryu S."/>
        </authorList>
    </citation>
    <scope>NUCLEOTIDE SEQUENCE</scope>
    <source>
        <strain evidence="4">MADBK_172401_WGS</strain>
        <tissue evidence="4">Digestive gland</tissue>
    </source>
</reference>
<feature type="coiled-coil region" evidence="1">
    <location>
        <begin position="55"/>
        <end position="85"/>
    </location>
</feature>
<keyword evidence="1" id="KW-0175">Coiled coil</keyword>
<keyword evidence="4" id="KW-0675">Receptor</keyword>
<dbReference type="AlphaFoldDB" id="A0A8J4YBL2"/>
<feature type="region of interest" description="Disordered" evidence="2">
    <location>
        <begin position="1"/>
        <end position="33"/>
    </location>
</feature>
<organism evidence="4 5">
    <name type="scientific">Chionoecetes opilio</name>
    <name type="common">Atlantic snow crab</name>
    <name type="synonym">Cancer opilio</name>
    <dbReference type="NCBI Taxonomy" id="41210"/>
    <lineage>
        <taxon>Eukaryota</taxon>
        <taxon>Metazoa</taxon>
        <taxon>Ecdysozoa</taxon>
        <taxon>Arthropoda</taxon>
        <taxon>Crustacea</taxon>
        <taxon>Multicrustacea</taxon>
        <taxon>Malacostraca</taxon>
        <taxon>Eumalacostraca</taxon>
        <taxon>Eucarida</taxon>
        <taxon>Decapoda</taxon>
        <taxon>Pleocyemata</taxon>
        <taxon>Brachyura</taxon>
        <taxon>Eubrachyura</taxon>
        <taxon>Majoidea</taxon>
        <taxon>Majidae</taxon>
        <taxon>Chionoecetes</taxon>
    </lineage>
</organism>
<dbReference type="EMBL" id="JACEEZ010012330">
    <property type="protein sequence ID" value="KAG0720756.1"/>
    <property type="molecule type" value="Genomic_DNA"/>
</dbReference>
<dbReference type="Gene3D" id="2.60.40.10">
    <property type="entry name" value="Immunoglobulins"/>
    <property type="match status" value="1"/>
</dbReference>
<evidence type="ECO:0000256" key="1">
    <source>
        <dbReference type="SAM" id="Coils"/>
    </source>
</evidence>
<protein>
    <submittedName>
        <fullName evidence="4">Cytokine receptor-like factor 3</fullName>
    </submittedName>
</protein>
<dbReference type="OrthoDB" id="9984427at2759"/>
<evidence type="ECO:0000259" key="3">
    <source>
        <dbReference type="PROSITE" id="PS50853"/>
    </source>
</evidence>
<keyword evidence="5" id="KW-1185">Reference proteome</keyword>
<dbReference type="InterPro" id="IPR013783">
    <property type="entry name" value="Ig-like_fold"/>
</dbReference>
<name>A0A8J4YBL2_CHIOP</name>
<proteinExistence type="predicted"/>
<dbReference type="Proteomes" id="UP000770661">
    <property type="component" value="Unassembled WGS sequence"/>
</dbReference>
<feature type="compositionally biased region" description="Low complexity" evidence="2">
    <location>
        <begin position="1"/>
        <end position="15"/>
    </location>
</feature>
<dbReference type="InterPro" id="IPR036116">
    <property type="entry name" value="FN3_sf"/>
</dbReference>
<dbReference type="SUPFAM" id="SSF49265">
    <property type="entry name" value="Fibronectin type III"/>
    <property type="match status" value="1"/>
</dbReference>
<evidence type="ECO:0000313" key="5">
    <source>
        <dbReference type="Proteomes" id="UP000770661"/>
    </source>
</evidence>
<comment type="caution">
    <text evidence="4">The sequence shown here is derived from an EMBL/GenBank/DDBJ whole genome shotgun (WGS) entry which is preliminary data.</text>
</comment>
<sequence length="500" mass="54455">MADLEQQQQEQQEQQQQEEEEDGGVGSGSSTGERLREEYRRHVQTQLSHDLVDAIANLQQHHHHLQQLSEQLEQATTQVRSSATDTKDAINATLDGLLASVHDAVTAKRQQLLDEVQEVGVCVSLSVGVGMYDFAATYHLNLLQVEEEALGPLEQCGREVAGRLEEAGQRVAQGERLQHHSGVMARDTVLRFQEEAAAMTSLPEVPALCAVPSVSVDFPSDPSLEEEVRELVARAGRVSRMGPVQITNIVEQPGALLVSWEEVDEDVSDEGLEFSLEVSNTGAADHHSAVFCRRYEGPDYSFLLRDMKAGEAYLLRVASRREGSAAFGPWSLVQTASTNISHFKWSSGNGGGWSVVDAGRLAIKMSCDSEVLHSEAPLLKPGSGVLFKILRGGGGCSDEGLGLSCAPVTGPEHLLLPGTLFLSAQGCVFLDGVSRVTRLPPIQDKSLVSFAVEKVSSTKVRVYIESQEKQVTYEWGVPNAQDGLYFVASFGEPRWKISVH</sequence>
<feature type="domain" description="Fibronectin type-III" evidence="3">
    <location>
        <begin position="242"/>
        <end position="341"/>
    </location>
</feature>
<evidence type="ECO:0000313" key="4">
    <source>
        <dbReference type="EMBL" id="KAG0720756.1"/>
    </source>
</evidence>
<gene>
    <name evidence="4" type="primary">crlf3</name>
    <name evidence="4" type="ORF">GWK47_047796</name>
</gene>
<evidence type="ECO:0000256" key="2">
    <source>
        <dbReference type="SAM" id="MobiDB-lite"/>
    </source>
</evidence>